<evidence type="ECO:0000313" key="6">
    <source>
        <dbReference type="EMBL" id="KAK2841230.1"/>
    </source>
</evidence>
<keyword evidence="7" id="KW-1185">Reference proteome</keyword>
<evidence type="ECO:0000256" key="1">
    <source>
        <dbReference type="ARBA" id="ARBA00022723"/>
    </source>
</evidence>
<gene>
    <name evidence="6" type="ORF">Q7C36_012809</name>
</gene>
<dbReference type="InterPro" id="IPR001965">
    <property type="entry name" value="Znf_PHD"/>
</dbReference>
<evidence type="ECO:0000259" key="5">
    <source>
        <dbReference type="PROSITE" id="PS50016"/>
    </source>
</evidence>
<protein>
    <recommendedName>
        <fullName evidence="5">PHD-type domain-containing protein</fullName>
    </recommendedName>
</protein>
<name>A0AA88SKQ2_TACVA</name>
<dbReference type="EMBL" id="JAVHJS010000012">
    <property type="protein sequence ID" value="KAK2841230.1"/>
    <property type="molecule type" value="Genomic_DNA"/>
</dbReference>
<dbReference type="Gene3D" id="3.30.40.10">
    <property type="entry name" value="Zinc/RING finger domain, C3HC4 (zinc finger)"/>
    <property type="match status" value="1"/>
</dbReference>
<dbReference type="SUPFAM" id="SSF57903">
    <property type="entry name" value="FYVE/PHD zinc finger"/>
    <property type="match status" value="1"/>
</dbReference>
<dbReference type="Pfam" id="PF00628">
    <property type="entry name" value="PHD"/>
    <property type="match status" value="1"/>
</dbReference>
<dbReference type="Proteomes" id="UP001187315">
    <property type="component" value="Unassembled WGS sequence"/>
</dbReference>
<feature type="domain" description="PHD-type" evidence="5">
    <location>
        <begin position="82"/>
        <end position="138"/>
    </location>
</feature>
<evidence type="ECO:0000256" key="4">
    <source>
        <dbReference type="PROSITE-ProRule" id="PRU00146"/>
    </source>
</evidence>
<dbReference type="PROSITE" id="PS01359">
    <property type="entry name" value="ZF_PHD_1"/>
    <property type="match status" value="1"/>
</dbReference>
<evidence type="ECO:0000256" key="2">
    <source>
        <dbReference type="ARBA" id="ARBA00022771"/>
    </source>
</evidence>
<dbReference type="CDD" id="cd15489">
    <property type="entry name" value="PHD_SF"/>
    <property type="match status" value="1"/>
</dbReference>
<proteinExistence type="predicted"/>
<sequence>MRRNRLGKEDWVDIRWKPGKIVHTYQKDTTNCGVFVMEMAKRTVKEFPNSPQMFEIDPSQESLNKQRRDMAEVILKGSVPNTDFCSFCGNKDLPKAVAAVWIQCGTCTKWFHIKCLGMTDEQIPSGHIPWYCALCIELKQVQRP</sequence>
<accession>A0AA88SKQ2</accession>
<dbReference type="AlphaFoldDB" id="A0AA88SKQ2"/>
<dbReference type="SMART" id="SM00249">
    <property type="entry name" value="PHD"/>
    <property type="match status" value="1"/>
</dbReference>
<comment type="caution">
    <text evidence="6">The sequence shown here is derived from an EMBL/GenBank/DDBJ whole genome shotgun (WGS) entry which is preliminary data.</text>
</comment>
<dbReference type="GO" id="GO:0008270">
    <property type="term" value="F:zinc ion binding"/>
    <property type="evidence" value="ECO:0007669"/>
    <property type="project" value="UniProtKB-KW"/>
</dbReference>
<reference evidence="6" key="1">
    <citation type="submission" date="2023-08" db="EMBL/GenBank/DDBJ databases">
        <title>Pelteobagrus vachellii genome.</title>
        <authorList>
            <person name="Liu H."/>
        </authorList>
    </citation>
    <scope>NUCLEOTIDE SEQUENCE</scope>
    <source>
        <strain evidence="6">PRFRI_2022a</strain>
        <tissue evidence="6">Muscle</tissue>
    </source>
</reference>
<keyword evidence="3" id="KW-0862">Zinc</keyword>
<keyword evidence="1" id="KW-0479">Metal-binding</keyword>
<dbReference type="InterPro" id="IPR019786">
    <property type="entry name" value="Zinc_finger_PHD-type_CS"/>
</dbReference>
<dbReference type="InterPro" id="IPR013083">
    <property type="entry name" value="Znf_RING/FYVE/PHD"/>
</dbReference>
<dbReference type="InterPro" id="IPR019787">
    <property type="entry name" value="Znf_PHD-finger"/>
</dbReference>
<evidence type="ECO:0000313" key="7">
    <source>
        <dbReference type="Proteomes" id="UP001187315"/>
    </source>
</evidence>
<keyword evidence="2 4" id="KW-0863">Zinc-finger</keyword>
<organism evidence="6 7">
    <name type="scientific">Tachysurus vachellii</name>
    <name type="common">Darkbarbel catfish</name>
    <name type="synonym">Pelteobagrus vachellii</name>
    <dbReference type="NCBI Taxonomy" id="175792"/>
    <lineage>
        <taxon>Eukaryota</taxon>
        <taxon>Metazoa</taxon>
        <taxon>Chordata</taxon>
        <taxon>Craniata</taxon>
        <taxon>Vertebrata</taxon>
        <taxon>Euteleostomi</taxon>
        <taxon>Actinopterygii</taxon>
        <taxon>Neopterygii</taxon>
        <taxon>Teleostei</taxon>
        <taxon>Ostariophysi</taxon>
        <taxon>Siluriformes</taxon>
        <taxon>Bagridae</taxon>
        <taxon>Tachysurus</taxon>
    </lineage>
</organism>
<dbReference type="PROSITE" id="PS50016">
    <property type="entry name" value="ZF_PHD_2"/>
    <property type="match status" value="1"/>
</dbReference>
<dbReference type="InterPro" id="IPR011011">
    <property type="entry name" value="Znf_FYVE_PHD"/>
</dbReference>
<evidence type="ECO:0000256" key="3">
    <source>
        <dbReference type="ARBA" id="ARBA00022833"/>
    </source>
</evidence>